<name>A0A1E5L5H1_9FIRM</name>
<gene>
    <name evidence="1" type="ORF">BHU72_04255</name>
</gene>
<sequence>MARISRYSLLKNSRFRLHHAKELNQPQSVVKVDPIDSTRSMNNHSEHPSDHQLMFYDNYYESIKDLKEEFRKFYHDEKAVKQTLVRIHDDTEGHLIDHMQELISKFNTAYHSLQAFDTAAKTSQSHNIQHLLTSYKSVLEDFGISGVEQGRLTLDADTYIRKLSLTNEFGELTTDQHSTKNPTDAIFSPMKEIILPLYKALQNIRLPKYRSRNKYLEHENFSGDLKGLIIEQKT</sequence>
<reference evidence="1 2" key="1">
    <citation type="submission" date="2016-09" db="EMBL/GenBank/DDBJ databases">
        <title>Desulfuribacillus arsenicus sp. nov., an obligately anaerobic, dissimilatory arsenic- and antimonate-reducing bacterium isolated from anoxic sediments.</title>
        <authorList>
            <person name="Abin C.A."/>
            <person name="Hollibaugh J.T."/>
        </authorList>
    </citation>
    <scope>NUCLEOTIDE SEQUENCE [LARGE SCALE GENOMIC DNA]</scope>
    <source>
        <strain evidence="1 2">MLFW-2</strain>
    </source>
</reference>
<dbReference type="Proteomes" id="UP000095255">
    <property type="component" value="Unassembled WGS sequence"/>
</dbReference>
<evidence type="ECO:0000313" key="1">
    <source>
        <dbReference type="EMBL" id="OEH85314.1"/>
    </source>
</evidence>
<dbReference type="OrthoDB" id="2943775at2"/>
<keyword evidence="2" id="KW-1185">Reference proteome</keyword>
<accession>A0A1E5L5H1</accession>
<dbReference type="STRING" id="1390249.BHU72_04255"/>
<proteinExistence type="predicted"/>
<comment type="caution">
    <text evidence="1">The sequence shown here is derived from an EMBL/GenBank/DDBJ whole genome shotgun (WGS) entry which is preliminary data.</text>
</comment>
<evidence type="ECO:0000313" key="2">
    <source>
        <dbReference type="Proteomes" id="UP000095255"/>
    </source>
</evidence>
<dbReference type="EMBL" id="MJAT01000022">
    <property type="protein sequence ID" value="OEH85314.1"/>
    <property type="molecule type" value="Genomic_DNA"/>
</dbReference>
<organism evidence="1 2">
    <name type="scientific">Desulfuribacillus stibiiarsenatis</name>
    <dbReference type="NCBI Taxonomy" id="1390249"/>
    <lineage>
        <taxon>Bacteria</taxon>
        <taxon>Bacillati</taxon>
        <taxon>Bacillota</taxon>
        <taxon>Desulfuribacillia</taxon>
        <taxon>Desulfuribacillales</taxon>
        <taxon>Desulfuribacillaceae</taxon>
        <taxon>Desulfuribacillus</taxon>
    </lineage>
</organism>
<protein>
    <submittedName>
        <fullName evidence="1">Uncharacterized protein</fullName>
    </submittedName>
</protein>
<dbReference type="RefSeq" id="WP_069702140.1">
    <property type="nucleotide sequence ID" value="NZ_MJAT01000022.1"/>
</dbReference>
<dbReference type="AlphaFoldDB" id="A0A1E5L5H1"/>